<feature type="active site" description="Proton donor" evidence="4">
    <location>
        <position position="39"/>
    </location>
</feature>
<accession>K0SBP6</accession>
<dbReference type="InterPro" id="IPR020471">
    <property type="entry name" value="AKR"/>
</dbReference>
<dbReference type="InterPro" id="IPR036812">
    <property type="entry name" value="NAD(P)_OxRdtase_dom_sf"/>
</dbReference>
<reference evidence="9 10" key="1">
    <citation type="journal article" date="2012" name="Genome Biol.">
        <title>Genome and low-iron response of an oceanic diatom adapted to chronic iron limitation.</title>
        <authorList>
            <person name="Lommer M."/>
            <person name="Specht M."/>
            <person name="Roy A.S."/>
            <person name="Kraemer L."/>
            <person name="Andreson R."/>
            <person name="Gutowska M.A."/>
            <person name="Wolf J."/>
            <person name="Bergner S.V."/>
            <person name="Schilhabel M.B."/>
            <person name="Klostermeier U.C."/>
            <person name="Beiko R.G."/>
            <person name="Rosenstiel P."/>
            <person name="Hippler M."/>
            <person name="Laroche J."/>
        </authorList>
    </citation>
    <scope>NUCLEOTIDE SEQUENCE [LARGE SCALE GENOMIC DNA]</scope>
    <source>
        <strain evidence="9 10">CCMP1005</strain>
    </source>
</reference>
<organism evidence="9 10">
    <name type="scientific">Thalassiosira oceanica</name>
    <name type="common">Marine diatom</name>
    <dbReference type="NCBI Taxonomy" id="159749"/>
    <lineage>
        <taxon>Eukaryota</taxon>
        <taxon>Sar</taxon>
        <taxon>Stramenopiles</taxon>
        <taxon>Ochrophyta</taxon>
        <taxon>Bacillariophyta</taxon>
        <taxon>Coscinodiscophyceae</taxon>
        <taxon>Thalassiosirophycidae</taxon>
        <taxon>Thalassiosirales</taxon>
        <taxon>Thalassiosiraceae</taxon>
        <taxon>Thalassiosira</taxon>
    </lineage>
</organism>
<keyword evidence="3" id="KW-0560">Oxidoreductase</keyword>
<feature type="region of interest" description="Disordered" evidence="7">
    <location>
        <begin position="313"/>
        <end position="334"/>
    </location>
</feature>
<dbReference type="PANTHER" id="PTHR43827:SF3">
    <property type="entry name" value="NADP-DEPENDENT OXIDOREDUCTASE DOMAIN-CONTAINING PROTEIN"/>
    <property type="match status" value="1"/>
</dbReference>
<evidence type="ECO:0000313" key="10">
    <source>
        <dbReference type="Proteomes" id="UP000266841"/>
    </source>
</evidence>
<dbReference type="EMBL" id="AGNL01018168">
    <property type="protein sequence ID" value="EJK63558.1"/>
    <property type="molecule type" value="Genomic_DNA"/>
</dbReference>
<evidence type="ECO:0000256" key="3">
    <source>
        <dbReference type="ARBA" id="ARBA00023002"/>
    </source>
</evidence>
<dbReference type="PRINTS" id="PR00069">
    <property type="entry name" value="ALDKETRDTASE"/>
</dbReference>
<feature type="compositionally biased region" description="Low complexity" evidence="7">
    <location>
        <begin position="318"/>
        <end position="332"/>
    </location>
</feature>
<dbReference type="GO" id="GO:0016616">
    <property type="term" value="F:oxidoreductase activity, acting on the CH-OH group of donors, NAD or NADP as acceptor"/>
    <property type="evidence" value="ECO:0007669"/>
    <property type="project" value="UniProtKB-ARBA"/>
</dbReference>
<sequence>MPIIGLGTYKFKKGTGEVSRAIGDALRAGYRHIDTAFVYGGEKTEGEIGEALSSLLSRPGRDSPPSAGGIGRSDLFLTSKQWRAYHGYEPTLKCLDLSLRRLRTDYLDLYLIHWPGPAYNTMARSRDRMELSPDGPFVYAKDGHGRDELAGLRSETWRAMEDALFRGKVRSIGVSNFTVGHLESLKRTARVWPPAVNQIELHPYNPQTELVDYCRREGIAVQAYASLGGQDAGRKSWSALGGKLLERTEVADVAERHGRAPAQVLLRWATQRGLCVIPKSTDAGHMRMNLEAVSDGGGGFRLSREDMEAIDSLDQSRVDVPSSDGSGVSGSRPNEKARLCWVRDPLKMLDFD</sequence>
<dbReference type="AlphaFoldDB" id="K0SBP6"/>
<comment type="caution">
    <text evidence="9">The sequence shown here is derived from an EMBL/GenBank/DDBJ whole genome shotgun (WGS) entry which is preliminary data.</text>
</comment>
<proteinExistence type="inferred from homology"/>
<keyword evidence="2" id="KW-0521">NADP</keyword>
<protein>
    <recommendedName>
        <fullName evidence="8">NADP-dependent oxidoreductase domain-containing protein</fullName>
    </recommendedName>
</protein>
<dbReference type="PROSITE" id="PS00062">
    <property type="entry name" value="ALDOKETO_REDUCTASE_2"/>
    <property type="match status" value="1"/>
</dbReference>
<dbReference type="InterPro" id="IPR023210">
    <property type="entry name" value="NADP_OxRdtase_dom"/>
</dbReference>
<evidence type="ECO:0000256" key="4">
    <source>
        <dbReference type="PIRSR" id="PIRSR000097-1"/>
    </source>
</evidence>
<dbReference type="PIRSF" id="PIRSF000097">
    <property type="entry name" value="AKR"/>
    <property type="match status" value="1"/>
</dbReference>
<dbReference type="OrthoDB" id="416253at2759"/>
<feature type="domain" description="NADP-dependent oxidoreductase" evidence="8">
    <location>
        <begin position="4"/>
        <end position="314"/>
    </location>
</feature>
<dbReference type="PANTHER" id="PTHR43827">
    <property type="entry name" value="2,5-DIKETO-D-GLUCONIC ACID REDUCTASE"/>
    <property type="match status" value="1"/>
</dbReference>
<evidence type="ECO:0000256" key="6">
    <source>
        <dbReference type="PIRSR" id="PIRSR000097-3"/>
    </source>
</evidence>
<dbReference type="InterPro" id="IPR018170">
    <property type="entry name" value="Aldo/ket_reductase_CS"/>
</dbReference>
<evidence type="ECO:0000256" key="7">
    <source>
        <dbReference type="SAM" id="MobiDB-lite"/>
    </source>
</evidence>
<dbReference type="Pfam" id="PF00248">
    <property type="entry name" value="Aldo_ket_red"/>
    <property type="match status" value="1"/>
</dbReference>
<gene>
    <name evidence="9" type="ORF">THAOC_15778</name>
</gene>
<dbReference type="Gene3D" id="3.20.20.100">
    <property type="entry name" value="NADP-dependent oxidoreductase domain"/>
    <property type="match status" value="1"/>
</dbReference>
<dbReference type="Proteomes" id="UP000266841">
    <property type="component" value="Unassembled WGS sequence"/>
</dbReference>
<evidence type="ECO:0000259" key="8">
    <source>
        <dbReference type="Pfam" id="PF00248"/>
    </source>
</evidence>
<evidence type="ECO:0000256" key="1">
    <source>
        <dbReference type="ARBA" id="ARBA00007905"/>
    </source>
</evidence>
<evidence type="ECO:0000313" key="9">
    <source>
        <dbReference type="EMBL" id="EJK63558.1"/>
    </source>
</evidence>
<evidence type="ECO:0000256" key="5">
    <source>
        <dbReference type="PIRSR" id="PIRSR000097-2"/>
    </source>
</evidence>
<name>K0SBP6_THAOC</name>
<comment type="similarity">
    <text evidence="1">Belongs to the aldo/keto reductase family.</text>
</comment>
<feature type="site" description="Lowers pKa of active site Tyr" evidence="6">
    <location>
        <position position="80"/>
    </location>
</feature>
<dbReference type="SUPFAM" id="SSF51430">
    <property type="entry name" value="NAD(P)-linked oxidoreductase"/>
    <property type="match status" value="1"/>
</dbReference>
<feature type="binding site" evidence="5">
    <location>
        <position position="113"/>
    </location>
    <ligand>
        <name>substrate</name>
    </ligand>
</feature>
<dbReference type="eggNOG" id="KOG1577">
    <property type="taxonomic scope" value="Eukaryota"/>
</dbReference>
<keyword evidence="10" id="KW-1185">Reference proteome</keyword>
<evidence type="ECO:0000256" key="2">
    <source>
        <dbReference type="ARBA" id="ARBA00022857"/>
    </source>
</evidence>
<dbReference type="OMA" id="YCLQKNW"/>